<accession>A0ABQ9JVI3</accession>
<name>A0ABQ9JVI3_9CUCU</name>
<dbReference type="PANTHER" id="PTHR47326:SF1">
    <property type="entry name" value="HTH PSQ-TYPE DOMAIN-CONTAINING PROTEIN"/>
    <property type="match status" value="1"/>
</dbReference>
<protein>
    <recommendedName>
        <fullName evidence="1">DUF4817 domain-containing protein</fullName>
    </recommendedName>
</protein>
<evidence type="ECO:0000259" key="1">
    <source>
        <dbReference type="Pfam" id="PF16087"/>
    </source>
</evidence>
<proteinExistence type="predicted"/>
<organism evidence="2 3">
    <name type="scientific">Molorchus minor</name>
    <dbReference type="NCBI Taxonomy" id="1323400"/>
    <lineage>
        <taxon>Eukaryota</taxon>
        <taxon>Metazoa</taxon>
        <taxon>Ecdysozoa</taxon>
        <taxon>Arthropoda</taxon>
        <taxon>Hexapoda</taxon>
        <taxon>Insecta</taxon>
        <taxon>Pterygota</taxon>
        <taxon>Neoptera</taxon>
        <taxon>Endopterygota</taxon>
        <taxon>Coleoptera</taxon>
        <taxon>Polyphaga</taxon>
        <taxon>Cucujiformia</taxon>
        <taxon>Chrysomeloidea</taxon>
        <taxon>Cerambycidae</taxon>
        <taxon>Lamiinae</taxon>
        <taxon>Monochamini</taxon>
        <taxon>Molorchus</taxon>
    </lineage>
</organism>
<dbReference type="PANTHER" id="PTHR47326">
    <property type="entry name" value="TRANSPOSABLE ELEMENT TC3 TRANSPOSASE-LIKE PROTEIN"/>
    <property type="match status" value="1"/>
</dbReference>
<sequence length="169" mass="19919">MNRYTIEQHLEIIRIYDQNSCSVRRTYRALREIYGQRNPPTERSIYRLAENFGHTGSLSNKSTHVHRRGAQSEVNIAAVSQSVRDDPNLSIPRRSQELGLSQTTTWIILYQDLHLKPYKVQITQELKANDHHLRQNFANWALERVVANWVFRMHSVRQSRGEHLNDIIF</sequence>
<feature type="domain" description="DUF4817" evidence="1">
    <location>
        <begin position="5"/>
        <end position="58"/>
    </location>
</feature>
<reference evidence="2" key="1">
    <citation type="journal article" date="2023" name="Insect Mol. Biol.">
        <title>Genome sequencing provides insights into the evolution of gene families encoding plant cell wall-degrading enzymes in longhorned beetles.</title>
        <authorList>
            <person name="Shin N.R."/>
            <person name="Okamura Y."/>
            <person name="Kirsch R."/>
            <person name="Pauchet Y."/>
        </authorList>
    </citation>
    <scope>NUCLEOTIDE SEQUENCE</scope>
    <source>
        <strain evidence="2">MMC_N1</strain>
    </source>
</reference>
<dbReference type="InterPro" id="IPR032135">
    <property type="entry name" value="DUF4817"/>
</dbReference>
<comment type="caution">
    <text evidence="2">The sequence shown here is derived from an EMBL/GenBank/DDBJ whole genome shotgun (WGS) entry which is preliminary data.</text>
</comment>
<evidence type="ECO:0000313" key="2">
    <source>
        <dbReference type="EMBL" id="KAJ8981353.1"/>
    </source>
</evidence>
<dbReference type="EMBL" id="JAPWTJ010000188">
    <property type="protein sequence ID" value="KAJ8981353.1"/>
    <property type="molecule type" value="Genomic_DNA"/>
</dbReference>
<dbReference type="Proteomes" id="UP001162164">
    <property type="component" value="Unassembled WGS sequence"/>
</dbReference>
<evidence type="ECO:0000313" key="3">
    <source>
        <dbReference type="Proteomes" id="UP001162164"/>
    </source>
</evidence>
<keyword evidence="3" id="KW-1185">Reference proteome</keyword>
<dbReference type="Pfam" id="PF16087">
    <property type="entry name" value="DUF4817"/>
    <property type="match status" value="1"/>
</dbReference>
<gene>
    <name evidence="2" type="ORF">NQ317_002891</name>
</gene>